<feature type="domain" description="F-box" evidence="1">
    <location>
        <begin position="30"/>
        <end position="68"/>
    </location>
</feature>
<proteinExistence type="predicted"/>
<reference evidence="4" key="1">
    <citation type="journal article" date="2024" name="IScience">
        <title>Strigolactones Initiate the Formation of Haustorium-like Structures in Castilleja.</title>
        <authorList>
            <person name="Buerger M."/>
            <person name="Peterson D."/>
            <person name="Chory J."/>
        </authorList>
    </citation>
    <scope>NUCLEOTIDE SEQUENCE [LARGE SCALE GENOMIC DNA]</scope>
</reference>
<evidence type="ECO:0000313" key="3">
    <source>
        <dbReference type="EMBL" id="KAL3653051.1"/>
    </source>
</evidence>
<dbReference type="EMBL" id="JAVIJP010000005">
    <property type="protein sequence ID" value="KAL3653051.1"/>
    <property type="molecule type" value="Genomic_DNA"/>
</dbReference>
<sequence>MSNEGEQNGEEKVSDSSPNKRMKEMAIDRLSALPDGILIHILSFIGVKKSAVTSVLSKRWKFLWTELPELKFHEISKVKVREFVAMVNRTLLIRSRTHLETFNVFFRYDDSFASDVDSWLDFAVKNKAKEVYLYLNSDFLENLYLLPEMMYSNSSLTCFSVRGCVMDTLTKIEWRSLTRLYIQDSRIPQRVIDNILSECPVLHTLDLEYCGGFNCLDIKSQNLYKLRVYFVDSEDDGPLLEISAPYVHDLDISFDPQTVKLVLKNIKSLVNAGINFNEYWTTEEIVITTTKELFEICKDVKELRLGRHYFKNKSLGRSVFRDWAVWNMEMNIERGTKIVLSELVVNGWQLPVSKRKCLIVHSFCEDEHNISGIFALLKYSPNLESFTIESVALEGETWDEAAAIDLDCDLLHLKTVTISEFADPSFYGEPMLTVVRTLLKRATVLEKMTTRLGLGENEMKQNFEIAQTLLSYPRSSAKAVIRLF</sequence>
<dbReference type="PANTHER" id="PTHR31900">
    <property type="entry name" value="F-BOX/RNI SUPERFAMILY PROTEIN-RELATED"/>
    <property type="match status" value="1"/>
</dbReference>
<evidence type="ECO:0000313" key="4">
    <source>
        <dbReference type="Proteomes" id="UP001632038"/>
    </source>
</evidence>
<dbReference type="InterPro" id="IPR053781">
    <property type="entry name" value="F-box_AtFBL13-like"/>
</dbReference>
<dbReference type="InterPro" id="IPR055357">
    <property type="entry name" value="LRR_At1g61320_AtMIF1"/>
</dbReference>
<organism evidence="3 4">
    <name type="scientific">Castilleja foliolosa</name>
    <dbReference type="NCBI Taxonomy" id="1961234"/>
    <lineage>
        <taxon>Eukaryota</taxon>
        <taxon>Viridiplantae</taxon>
        <taxon>Streptophyta</taxon>
        <taxon>Embryophyta</taxon>
        <taxon>Tracheophyta</taxon>
        <taxon>Spermatophyta</taxon>
        <taxon>Magnoliopsida</taxon>
        <taxon>eudicotyledons</taxon>
        <taxon>Gunneridae</taxon>
        <taxon>Pentapetalae</taxon>
        <taxon>asterids</taxon>
        <taxon>lamiids</taxon>
        <taxon>Lamiales</taxon>
        <taxon>Orobanchaceae</taxon>
        <taxon>Pedicularideae</taxon>
        <taxon>Castillejinae</taxon>
        <taxon>Castilleja</taxon>
    </lineage>
</organism>
<dbReference type="InterPro" id="IPR032675">
    <property type="entry name" value="LRR_dom_sf"/>
</dbReference>
<evidence type="ECO:0000259" key="2">
    <source>
        <dbReference type="Pfam" id="PF23622"/>
    </source>
</evidence>
<evidence type="ECO:0008006" key="5">
    <source>
        <dbReference type="Google" id="ProtNLM"/>
    </source>
</evidence>
<keyword evidence="4" id="KW-1185">Reference proteome</keyword>
<dbReference type="SUPFAM" id="SSF81383">
    <property type="entry name" value="F-box domain"/>
    <property type="match status" value="1"/>
</dbReference>
<name>A0ABD3EIL0_9LAMI</name>
<dbReference type="Gene3D" id="1.20.1280.50">
    <property type="match status" value="1"/>
</dbReference>
<feature type="domain" description="At1g61320/AtMIF1 LRR" evidence="2">
    <location>
        <begin position="105"/>
        <end position="305"/>
    </location>
</feature>
<dbReference type="InterPro" id="IPR050232">
    <property type="entry name" value="FBL13/AtMIF1-like"/>
</dbReference>
<accession>A0ABD3EIL0</accession>
<dbReference type="Pfam" id="PF23622">
    <property type="entry name" value="LRR_At1g61320_AtMIF1"/>
    <property type="match status" value="1"/>
</dbReference>
<dbReference type="InterPro" id="IPR001810">
    <property type="entry name" value="F-box_dom"/>
</dbReference>
<dbReference type="CDD" id="cd22160">
    <property type="entry name" value="F-box_AtFBL13-like"/>
    <property type="match status" value="1"/>
</dbReference>
<comment type="caution">
    <text evidence="3">The sequence shown here is derived from an EMBL/GenBank/DDBJ whole genome shotgun (WGS) entry which is preliminary data.</text>
</comment>
<dbReference type="InterPro" id="IPR036047">
    <property type="entry name" value="F-box-like_dom_sf"/>
</dbReference>
<gene>
    <name evidence="3" type="ORF">CASFOL_002732</name>
</gene>
<dbReference type="Proteomes" id="UP001632038">
    <property type="component" value="Unassembled WGS sequence"/>
</dbReference>
<dbReference type="Pfam" id="PF00646">
    <property type="entry name" value="F-box"/>
    <property type="match status" value="1"/>
</dbReference>
<evidence type="ECO:0000259" key="1">
    <source>
        <dbReference type="Pfam" id="PF00646"/>
    </source>
</evidence>
<protein>
    <recommendedName>
        <fullName evidence="5">F-box domain-containing protein</fullName>
    </recommendedName>
</protein>
<dbReference type="SUPFAM" id="SSF52058">
    <property type="entry name" value="L domain-like"/>
    <property type="match status" value="1"/>
</dbReference>
<dbReference type="PANTHER" id="PTHR31900:SF32">
    <property type="entry name" value="F-BOX_RNI_FBD-LIKE DOMAIN PROTEIN"/>
    <property type="match status" value="1"/>
</dbReference>
<dbReference type="AlphaFoldDB" id="A0ABD3EIL0"/>
<dbReference type="Gene3D" id="3.80.10.10">
    <property type="entry name" value="Ribonuclease Inhibitor"/>
    <property type="match status" value="1"/>
</dbReference>